<reference evidence="6 7" key="1">
    <citation type="submission" date="2016-10" db="EMBL/GenBank/DDBJ databases">
        <authorList>
            <person name="de Groot N.N."/>
        </authorList>
    </citation>
    <scope>NUCLEOTIDE SEQUENCE [LARGE SCALE GENOMIC DNA]</scope>
    <source>
        <strain evidence="6 7">DSM 9179</strain>
    </source>
</reference>
<dbReference type="Gene3D" id="3.40.50.300">
    <property type="entry name" value="P-loop containing nucleotide triphosphate hydrolases"/>
    <property type="match status" value="1"/>
</dbReference>
<organism evidence="6 7">
    <name type="scientific">[Clostridium] fimetarium</name>
    <dbReference type="NCBI Taxonomy" id="99656"/>
    <lineage>
        <taxon>Bacteria</taxon>
        <taxon>Bacillati</taxon>
        <taxon>Bacillota</taxon>
        <taxon>Clostridia</taxon>
        <taxon>Lachnospirales</taxon>
        <taxon>Lachnospiraceae</taxon>
    </lineage>
</organism>
<evidence type="ECO:0000313" key="7">
    <source>
        <dbReference type="Proteomes" id="UP000199701"/>
    </source>
</evidence>
<dbReference type="Pfam" id="PF00488">
    <property type="entry name" value="MutS_V"/>
    <property type="match status" value="1"/>
</dbReference>
<evidence type="ECO:0000256" key="1">
    <source>
        <dbReference type="ARBA" id="ARBA00022741"/>
    </source>
</evidence>
<dbReference type="GO" id="GO:0140664">
    <property type="term" value="F:ATP-dependent DNA damage sensor activity"/>
    <property type="evidence" value="ECO:0007669"/>
    <property type="project" value="InterPro"/>
</dbReference>
<feature type="transmembrane region" description="Helical" evidence="4">
    <location>
        <begin position="181"/>
        <end position="198"/>
    </location>
</feature>
<keyword evidence="4" id="KW-0812">Transmembrane</keyword>
<evidence type="ECO:0000313" key="6">
    <source>
        <dbReference type="EMBL" id="SEW44278.1"/>
    </source>
</evidence>
<dbReference type="EMBL" id="FOJI01000022">
    <property type="protein sequence ID" value="SEW44278.1"/>
    <property type="molecule type" value="Genomic_DNA"/>
</dbReference>
<keyword evidence="7" id="KW-1185">Reference proteome</keyword>
<dbReference type="GO" id="GO:0005524">
    <property type="term" value="F:ATP binding"/>
    <property type="evidence" value="ECO:0007669"/>
    <property type="project" value="UniProtKB-KW"/>
</dbReference>
<evidence type="ECO:0000256" key="4">
    <source>
        <dbReference type="SAM" id="Phobius"/>
    </source>
</evidence>
<dbReference type="STRING" id="99656.SAMN05421659_12226"/>
<dbReference type="PANTHER" id="PTHR11361:SF152">
    <property type="entry name" value="DNA MISMATCH REPAIR PROTEIN"/>
    <property type="match status" value="1"/>
</dbReference>
<dbReference type="RefSeq" id="WP_092457628.1">
    <property type="nucleotide sequence ID" value="NZ_FOJI01000022.1"/>
</dbReference>
<keyword evidence="3" id="KW-0238">DNA-binding</keyword>
<dbReference type="SUPFAM" id="SSF52540">
    <property type="entry name" value="P-loop containing nucleoside triphosphate hydrolases"/>
    <property type="match status" value="1"/>
</dbReference>
<dbReference type="GO" id="GO:0005829">
    <property type="term" value="C:cytosol"/>
    <property type="evidence" value="ECO:0007669"/>
    <property type="project" value="TreeGrafter"/>
</dbReference>
<keyword evidence="4" id="KW-0472">Membrane</keyword>
<evidence type="ECO:0000259" key="5">
    <source>
        <dbReference type="SMART" id="SM00534"/>
    </source>
</evidence>
<dbReference type="GO" id="GO:0030983">
    <property type="term" value="F:mismatched DNA binding"/>
    <property type="evidence" value="ECO:0007669"/>
    <property type="project" value="InterPro"/>
</dbReference>
<proteinExistence type="predicted"/>
<feature type="transmembrane region" description="Helical" evidence="4">
    <location>
        <begin position="157"/>
        <end position="175"/>
    </location>
</feature>
<dbReference type="Proteomes" id="UP000199701">
    <property type="component" value="Unassembled WGS sequence"/>
</dbReference>
<keyword evidence="1" id="KW-0547">Nucleotide-binding</keyword>
<name>A0A1I0RSF8_9FIRM</name>
<dbReference type="OrthoDB" id="9802448at2"/>
<dbReference type="SMART" id="SM00534">
    <property type="entry name" value="MUTSac"/>
    <property type="match status" value="1"/>
</dbReference>
<keyword evidence="4" id="KW-1133">Transmembrane helix</keyword>
<evidence type="ECO:0000256" key="2">
    <source>
        <dbReference type="ARBA" id="ARBA00022840"/>
    </source>
</evidence>
<dbReference type="PANTHER" id="PTHR11361">
    <property type="entry name" value="DNA MISMATCH REPAIR PROTEIN MUTS FAMILY MEMBER"/>
    <property type="match status" value="1"/>
</dbReference>
<feature type="transmembrane region" description="Helical" evidence="4">
    <location>
        <begin position="6"/>
        <end position="22"/>
    </location>
</feature>
<feature type="transmembrane region" description="Helical" evidence="4">
    <location>
        <begin position="205"/>
        <end position="224"/>
    </location>
</feature>
<dbReference type="GO" id="GO:0006298">
    <property type="term" value="P:mismatch repair"/>
    <property type="evidence" value="ECO:0007669"/>
    <property type="project" value="InterPro"/>
</dbReference>
<dbReference type="InterPro" id="IPR000432">
    <property type="entry name" value="DNA_mismatch_repair_MutS_C"/>
</dbReference>
<gene>
    <name evidence="6" type="ORF">SAMN05421659_12226</name>
</gene>
<dbReference type="InterPro" id="IPR045076">
    <property type="entry name" value="MutS"/>
</dbReference>
<accession>A0A1I0RSF8</accession>
<sequence>MNYIILGVIAVVGLIFAMRYSKSQNRKKMLYRIRTRFGTAPDREFVREDVGHLIDSERKELDIDEITWNDLDMDKVYSRINNCNSFIGEQVLYRRLHSIDHDGKEFEKTEKMIQEFLADTKRREDVQVLLESIGRRKYSYYLPQFINDIDMFKITNIWFYKVMSFLLAGSLILAITLNQPFQYILFIIALINVALYTLGKQRFELQLGMLVSVVNVVVIANTLIQKYKLGDGELAKESIESAKGMSKAVNRIAIIQRKMETASSGDMGALIADYLIGSTLWDFHIFNRIVKMLTVNKDEFMKLYTYIGEIDATISIASFRASIPHYCQACFHEDNTIHFTQMYHPLISNPVCNDVKMESNYIITGSNASGKSTYIKAVAINMILAQSINMALAKSANIPYANILTSMAVRDDIISGESYYIKEINYLKRIVTQLNEDKLTVCIVDEILRGTNTEERIAASVAILNYLNNRNCLAIVASHDIKISEMLDGKFKNFHFSEVWKKEDILFDYKVKMGVSKSKNAIKLLGYIGFPEEIVKYAEELVLKL</sequence>
<keyword evidence="2" id="KW-0067">ATP-binding</keyword>
<protein>
    <submittedName>
        <fullName evidence="6">MutS domain V</fullName>
    </submittedName>
</protein>
<evidence type="ECO:0000256" key="3">
    <source>
        <dbReference type="ARBA" id="ARBA00023125"/>
    </source>
</evidence>
<feature type="domain" description="DNA mismatch repair proteins mutS family" evidence="5">
    <location>
        <begin position="358"/>
        <end position="543"/>
    </location>
</feature>
<dbReference type="InterPro" id="IPR027417">
    <property type="entry name" value="P-loop_NTPase"/>
</dbReference>
<dbReference type="AlphaFoldDB" id="A0A1I0RSF8"/>